<comment type="caution">
    <text evidence="1">The sequence shown here is derived from an EMBL/GenBank/DDBJ whole genome shotgun (WGS) entry which is preliminary data.</text>
</comment>
<dbReference type="Proteomes" id="UP000289703">
    <property type="component" value="Unassembled WGS sequence"/>
</dbReference>
<accession>A0A4Q1JJE5</accession>
<dbReference type="AlphaFoldDB" id="A0A4Q1JJE5"/>
<dbReference type="RefSeq" id="WP_129255049.1">
    <property type="nucleotide sequence ID" value="NZ_SAXA01000012.1"/>
</dbReference>
<dbReference type="OrthoDB" id="880927at2"/>
<reference evidence="1 2" key="1">
    <citation type="submission" date="2019-01" db="EMBL/GenBank/DDBJ databases">
        <title>Ancylomarina salipaludis sp. nov., isolated from a salt marsh.</title>
        <authorList>
            <person name="Yoon J.-H."/>
        </authorList>
    </citation>
    <scope>NUCLEOTIDE SEQUENCE [LARGE SCALE GENOMIC DNA]</scope>
    <source>
        <strain evidence="1 2">SHSM-M15</strain>
    </source>
</reference>
<evidence type="ECO:0000313" key="1">
    <source>
        <dbReference type="EMBL" id="RXQ90948.1"/>
    </source>
</evidence>
<evidence type="ECO:0000313" key="2">
    <source>
        <dbReference type="Proteomes" id="UP000289703"/>
    </source>
</evidence>
<dbReference type="EMBL" id="SAXA01000012">
    <property type="protein sequence ID" value="RXQ90948.1"/>
    <property type="molecule type" value="Genomic_DNA"/>
</dbReference>
<protein>
    <submittedName>
        <fullName evidence="1">Uncharacterized protein</fullName>
    </submittedName>
</protein>
<proteinExistence type="predicted"/>
<organism evidence="1 2">
    <name type="scientific">Ancylomarina salipaludis</name>
    <dbReference type="NCBI Taxonomy" id="2501299"/>
    <lineage>
        <taxon>Bacteria</taxon>
        <taxon>Pseudomonadati</taxon>
        <taxon>Bacteroidota</taxon>
        <taxon>Bacteroidia</taxon>
        <taxon>Marinilabiliales</taxon>
        <taxon>Marinifilaceae</taxon>
        <taxon>Ancylomarina</taxon>
    </lineage>
</organism>
<keyword evidence="2" id="KW-1185">Reference proteome</keyword>
<gene>
    <name evidence="1" type="ORF">EO244_12650</name>
</gene>
<sequence>MAVVKKNIVTDGLSGKLGRNLVFRQSNGKTIVASSPTPSGTYSEKQLDQRKVFTKASHYAKIQMADPVFGKKYRMAAKAKGLRTPSNLAVQDYLRPPVIESLNASNYHGEPGDEIIVEAYDDLEVEKVTVEIYHADGSLVEKGMASTNGNAFEWHYSASVANADYAGDKIIVKAFDHPGNETIKELVLISNN</sequence>
<name>A0A4Q1JJE5_9BACT</name>